<dbReference type="EMBL" id="PP511468">
    <property type="protein sequence ID" value="XCD04504.1"/>
    <property type="molecule type" value="Genomic_DNA"/>
</dbReference>
<dbReference type="EMBL" id="PP511353">
    <property type="protein sequence ID" value="XCD03405.1"/>
    <property type="molecule type" value="Genomic_DNA"/>
</dbReference>
<evidence type="ECO:0000313" key="1">
    <source>
        <dbReference type="EMBL" id="XCD03405.1"/>
    </source>
</evidence>
<accession>A0AAU8AZM1</accession>
<sequence>MIYNVGDYISSINDKVEEIHVLLSDIVYCMYQIDVLSNLSKTDGERYVDFLNKEEEE</sequence>
<name>A0AAU8AZM1_9VIRU</name>
<proteinExistence type="predicted"/>
<protein>
    <submittedName>
        <fullName evidence="2">Uncharacterized protein</fullName>
    </submittedName>
</protein>
<reference evidence="2" key="1">
    <citation type="submission" date="2024-03" db="EMBL/GenBank/DDBJ databases">
        <title>Diverse circular DNA viruses in blood, oral, and fecal samples of captive lemurs.</title>
        <authorList>
            <person name="Paietta E.N."/>
            <person name="Kraberger S."/>
            <person name="Lund M.C."/>
            <person name="Custer J.M."/>
            <person name="Vargas K.M."/>
            <person name="Ehmke E.E."/>
            <person name="Yoder A.D."/>
            <person name="Varsani A."/>
        </authorList>
    </citation>
    <scope>NUCLEOTIDE SEQUENCE</scope>
    <source>
        <strain evidence="1">Duke_18_61</strain>
        <strain evidence="2">Duke_23FS_45</strain>
    </source>
</reference>
<organism evidence="2">
    <name type="scientific">Dulem virus 172</name>
    <dbReference type="NCBI Taxonomy" id="3145649"/>
    <lineage>
        <taxon>Viruses</taxon>
        <taxon>Monodnaviria</taxon>
        <taxon>Sangervirae</taxon>
        <taxon>Phixviricota</taxon>
        <taxon>Malgrandaviricetes</taxon>
        <taxon>Petitvirales</taxon>
        <taxon>Microviridae</taxon>
        <taxon>Microvirus</taxon>
    </lineage>
</organism>
<evidence type="ECO:0000313" key="2">
    <source>
        <dbReference type="EMBL" id="XCD04504.1"/>
    </source>
</evidence>